<evidence type="ECO:0000313" key="3">
    <source>
        <dbReference type="Proteomes" id="UP001595729"/>
    </source>
</evidence>
<dbReference type="Pfam" id="PF07963">
    <property type="entry name" value="N_methyl"/>
    <property type="match status" value="1"/>
</dbReference>
<proteinExistence type="predicted"/>
<dbReference type="PROSITE" id="PS00409">
    <property type="entry name" value="PROKAR_NTER_METHYL"/>
    <property type="match status" value="1"/>
</dbReference>
<protein>
    <submittedName>
        <fullName evidence="2">Type II secretion system protein</fullName>
    </submittedName>
</protein>
<dbReference type="Gene3D" id="3.30.700.10">
    <property type="entry name" value="Glycoprotein, Type 4 Pilin"/>
    <property type="match status" value="1"/>
</dbReference>
<reference evidence="3" key="1">
    <citation type="journal article" date="2019" name="Int. J. Syst. Evol. Microbiol.">
        <title>The Global Catalogue of Microorganisms (GCM) 10K type strain sequencing project: providing services to taxonomists for standard genome sequencing and annotation.</title>
        <authorList>
            <consortium name="The Broad Institute Genomics Platform"/>
            <consortium name="The Broad Institute Genome Sequencing Center for Infectious Disease"/>
            <person name="Wu L."/>
            <person name="Ma J."/>
        </authorList>
    </citation>
    <scope>NUCLEOTIDE SEQUENCE [LARGE SCALE GENOMIC DNA]</scope>
    <source>
        <strain evidence="3">KCTC 42501</strain>
    </source>
</reference>
<dbReference type="RefSeq" id="WP_382176770.1">
    <property type="nucleotide sequence ID" value="NZ_JBHRXX010000007.1"/>
</dbReference>
<gene>
    <name evidence="2" type="ORF">ACFOPI_17915</name>
</gene>
<dbReference type="SUPFAM" id="SSF54523">
    <property type="entry name" value="Pili subunits"/>
    <property type="match status" value="1"/>
</dbReference>
<dbReference type="Proteomes" id="UP001595729">
    <property type="component" value="Unassembled WGS sequence"/>
</dbReference>
<keyword evidence="1" id="KW-0472">Membrane</keyword>
<comment type="caution">
    <text evidence="2">The sequence shown here is derived from an EMBL/GenBank/DDBJ whole genome shotgun (WGS) entry which is preliminary data.</text>
</comment>
<keyword evidence="3" id="KW-1185">Reference proteome</keyword>
<keyword evidence="1" id="KW-1133">Transmembrane helix</keyword>
<keyword evidence="1" id="KW-0812">Transmembrane</keyword>
<feature type="transmembrane region" description="Helical" evidence="1">
    <location>
        <begin position="20"/>
        <end position="43"/>
    </location>
</feature>
<dbReference type="EMBL" id="JBHRXX010000007">
    <property type="protein sequence ID" value="MFC3685483.1"/>
    <property type="molecule type" value="Genomic_DNA"/>
</dbReference>
<accession>A0ABV7WAU6</accession>
<organism evidence="2 3">
    <name type="scientific">Hydrogenophaga luteola</name>
    <dbReference type="NCBI Taxonomy" id="1591122"/>
    <lineage>
        <taxon>Bacteria</taxon>
        <taxon>Pseudomonadati</taxon>
        <taxon>Pseudomonadota</taxon>
        <taxon>Betaproteobacteria</taxon>
        <taxon>Burkholderiales</taxon>
        <taxon>Comamonadaceae</taxon>
        <taxon>Hydrogenophaga</taxon>
    </lineage>
</organism>
<dbReference type="NCBIfam" id="TIGR02532">
    <property type="entry name" value="IV_pilin_GFxxxE"/>
    <property type="match status" value="1"/>
</dbReference>
<dbReference type="InterPro" id="IPR045584">
    <property type="entry name" value="Pilin-like"/>
</dbReference>
<evidence type="ECO:0000256" key="1">
    <source>
        <dbReference type="SAM" id="Phobius"/>
    </source>
</evidence>
<dbReference type="InterPro" id="IPR012902">
    <property type="entry name" value="N_methyl_site"/>
</dbReference>
<evidence type="ECO:0000313" key="2">
    <source>
        <dbReference type="EMBL" id="MFC3685483.1"/>
    </source>
</evidence>
<name>A0ABV7WAU6_9BURK</name>
<sequence length="264" mass="27597">MSTSLHLRHTLSRAARVRRVRGFSLVEVAIVLVVAGLVSWAAFTAFDTVSEQQEREGAMSLARQMQGSLRAFAMRHGRLPCPDSGATATGYESLTGGNCTAGNQVGWFPYVALDMEVPQESLRARYAVFRAASATLASDADLAVAVERTGDAAGDATQLDVTDLIVGLGNAASLALSTSRAHLTGDAGPAGAIDCAANTVMPVAYWLVLPLHDRSGDGLRLDPPHTAAGLCAASPNAPIRSTSDDVVLAESPAQLAGWLRRSMP</sequence>